<dbReference type="InterPro" id="IPR016461">
    <property type="entry name" value="COMT-like"/>
</dbReference>
<dbReference type="SUPFAM" id="SSF53335">
    <property type="entry name" value="S-adenosyl-L-methionine-dependent methyltransferases"/>
    <property type="match status" value="1"/>
</dbReference>
<evidence type="ECO:0000313" key="2">
    <source>
        <dbReference type="Proteomes" id="UP000319160"/>
    </source>
</evidence>
<keyword evidence="2" id="KW-1185">Reference proteome</keyword>
<dbReference type="OrthoDB" id="1535081at2759"/>
<name>A0A553HVY5_9PEZI</name>
<dbReference type="Proteomes" id="UP000319160">
    <property type="component" value="Unassembled WGS sequence"/>
</dbReference>
<reference evidence="2" key="1">
    <citation type="submission" date="2019-06" db="EMBL/GenBank/DDBJ databases">
        <title>Draft genome sequence of the griseofulvin-producing fungus Xylaria cubensis strain G536.</title>
        <authorList>
            <person name="Mead M.E."/>
            <person name="Raja H.A."/>
            <person name="Steenwyk J.L."/>
            <person name="Knowles S.L."/>
            <person name="Oberlies N.H."/>
            <person name="Rokas A."/>
        </authorList>
    </citation>
    <scope>NUCLEOTIDE SEQUENCE [LARGE SCALE GENOMIC DNA]</scope>
    <source>
        <strain evidence="2">G536</strain>
    </source>
</reference>
<sequence length="348" mass="38593">MSPTLDTATILVNELSSLASQVSFKTDQNARSKALQLGQRLVAELEQPENTAVDLAFSPLVSVAARIAVDLELFKHILSANAPIDSKELSSLSGGEELFIIRVLRPLSSIGFVKEVGERTWEPTPITHAMVNEGIAAGHRVVGEMVVSAATKAPRYFKEAGYHCPTDPRDGLTQYAFQTKLSAFQLYSSMPRILKDFNMFMGNTMGARSYWIDWYPVYERLINGSVRDLPLLVDVGGGKGHDLVAFHEKYPARGRLVLQDLAAVIEDIQDINPIESVAYDFFTEQPIHEQGASKFHALLDLTMMTFNAGMERTERQWEELLHKAGLKVVKLWTAQADADGIVEAILDE</sequence>
<dbReference type="GO" id="GO:0008168">
    <property type="term" value="F:methyltransferase activity"/>
    <property type="evidence" value="ECO:0007669"/>
    <property type="project" value="UniProtKB-KW"/>
</dbReference>
<organism evidence="1 2">
    <name type="scientific">Xylaria flabelliformis</name>
    <dbReference type="NCBI Taxonomy" id="2512241"/>
    <lineage>
        <taxon>Eukaryota</taxon>
        <taxon>Fungi</taxon>
        <taxon>Dikarya</taxon>
        <taxon>Ascomycota</taxon>
        <taxon>Pezizomycotina</taxon>
        <taxon>Sordariomycetes</taxon>
        <taxon>Xylariomycetidae</taxon>
        <taxon>Xylariales</taxon>
        <taxon>Xylariaceae</taxon>
        <taxon>Xylaria</taxon>
    </lineage>
</organism>
<evidence type="ECO:0008006" key="3">
    <source>
        <dbReference type="Google" id="ProtNLM"/>
    </source>
</evidence>
<dbReference type="SUPFAM" id="SSF46785">
    <property type="entry name" value="Winged helix' DNA-binding domain"/>
    <property type="match status" value="1"/>
</dbReference>
<gene>
    <name evidence="1" type="ORF">FHL15_006991</name>
</gene>
<proteinExistence type="predicted"/>
<dbReference type="Gene3D" id="3.40.50.150">
    <property type="entry name" value="Vaccinia Virus protein VP39"/>
    <property type="match status" value="2"/>
</dbReference>
<dbReference type="AlphaFoldDB" id="A0A553HVY5"/>
<protein>
    <recommendedName>
        <fullName evidence="3">O-methyltransferase domain-containing protein</fullName>
    </recommendedName>
</protein>
<accession>A0A553HVY5</accession>
<dbReference type="InterPro" id="IPR036390">
    <property type="entry name" value="WH_DNA-bd_sf"/>
</dbReference>
<dbReference type="PIRSF" id="PIRSF005739">
    <property type="entry name" value="O-mtase"/>
    <property type="match status" value="1"/>
</dbReference>
<dbReference type="PANTHER" id="PTHR43712">
    <property type="entry name" value="PUTATIVE (AFU_ORTHOLOGUE AFUA_4G14580)-RELATED"/>
    <property type="match status" value="1"/>
</dbReference>
<dbReference type="Gene3D" id="1.10.10.10">
    <property type="entry name" value="Winged helix-like DNA-binding domain superfamily/Winged helix DNA-binding domain"/>
    <property type="match status" value="1"/>
</dbReference>
<dbReference type="EMBL" id="VFLP01000039">
    <property type="protein sequence ID" value="TRX92124.1"/>
    <property type="molecule type" value="Genomic_DNA"/>
</dbReference>
<dbReference type="PANTHER" id="PTHR43712:SF1">
    <property type="entry name" value="HYPOTHETICAL O-METHYLTRANSFERASE (EUROFUNG)-RELATED"/>
    <property type="match status" value="1"/>
</dbReference>
<dbReference type="InterPro" id="IPR029063">
    <property type="entry name" value="SAM-dependent_MTases_sf"/>
</dbReference>
<evidence type="ECO:0000313" key="1">
    <source>
        <dbReference type="EMBL" id="TRX92124.1"/>
    </source>
</evidence>
<dbReference type="PROSITE" id="PS51683">
    <property type="entry name" value="SAM_OMT_II"/>
    <property type="match status" value="1"/>
</dbReference>
<dbReference type="InterPro" id="IPR036388">
    <property type="entry name" value="WH-like_DNA-bd_sf"/>
</dbReference>
<dbReference type="GO" id="GO:0032259">
    <property type="term" value="P:methylation"/>
    <property type="evidence" value="ECO:0007669"/>
    <property type="project" value="UniProtKB-KW"/>
</dbReference>
<comment type="caution">
    <text evidence="1">The sequence shown here is derived from an EMBL/GenBank/DDBJ whole genome shotgun (WGS) entry which is preliminary data.</text>
</comment>